<dbReference type="InterPro" id="IPR045179">
    <property type="entry name" value="YgfZ/GcvT"/>
</dbReference>
<proteinExistence type="predicted"/>
<dbReference type="Gene3D" id="2.40.30.160">
    <property type="match status" value="1"/>
</dbReference>
<dbReference type="InterPro" id="IPR006222">
    <property type="entry name" value="GCVT_N"/>
</dbReference>
<dbReference type="SUPFAM" id="SSF101790">
    <property type="entry name" value="Aminomethyltransferase beta-barrel domain"/>
    <property type="match status" value="1"/>
</dbReference>
<accession>A0A3B0YIJ1</accession>
<dbReference type="PANTHER" id="PTHR22602">
    <property type="entry name" value="TRANSFERASE CAF17, MITOCHONDRIAL-RELATED"/>
    <property type="match status" value="1"/>
</dbReference>
<dbReference type="AlphaFoldDB" id="A0A3B0YIJ1"/>
<organism evidence="2">
    <name type="scientific">hydrothermal vent metagenome</name>
    <dbReference type="NCBI Taxonomy" id="652676"/>
    <lineage>
        <taxon>unclassified sequences</taxon>
        <taxon>metagenomes</taxon>
        <taxon>ecological metagenomes</taxon>
    </lineage>
</organism>
<dbReference type="Gene3D" id="3.30.70.1630">
    <property type="match status" value="1"/>
</dbReference>
<dbReference type="Pfam" id="PF01571">
    <property type="entry name" value="GCV_T"/>
    <property type="match status" value="1"/>
</dbReference>
<dbReference type="PANTHER" id="PTHR22602:SF0">
    <property type="entry name" value="TRANSFERASE CAF17, MITOCHONDRIAL-RELATED"/>
    <property type="match status" value="1"/>
</dbReference>
<dbReference type="NCBIfam" id="TIGR03317">
    <property type="entry name" value="ygfZ_signature"/>
    <property type="match status" value="1"/>
</dbReference>
<name>A0A3B0YIJ1_9ZZZZ</name>
<sequence>MIPDWKKFLENNGAEFDESGVNHYGNPRRELSVALTGNVFADLSHYGLISVHGEDAAEFLLGQFTNDLRDVDEAHSQYSGYCNAKGRLLATFRVFRRGDSYYLVLPADMLESLISKLRMFVLRAKVTLEDASDTFVHLGVSGETAALDLQEAFGALPAKVHEVTGNNEGLIIRVPGKNPGYEIFTGVDRATALWDALNVQSAPVGADAWQLLDIKAGIPVITPGVREAFVPQMANLPLVDGVSFRKGCYPGQEIVARMQYLGKLKRRMYLARFGGDTRPQPGDEVFPGRAESQSVGKIMSAAPHPDGGFAILLVLQIANAESDEALHLFASDGPALELEHLPYPFPSGE</sequence>
<dbReference type="GO" id="GO:0016226">
    <property type="term" value="P:iron-sulfur cluster assembly"/>
    <property type="evidence" value="ECO:0007669"/>
    <property type="project" value="TreeGrafter"/>
</dbReference>
<dbReference type="InterPro" id="IPR017703">
    <property type="entry name" value="YgfZ/GCV_T_CS"/>
</dbReference>
<evidence type="ECO:0000259" key="1">
    <source>
        <dbReference type="Pfam" id="PF01571"/>
    </source>
</evidence>
<dbReference type="InterPro" id="IPR029043">
    <property type="entry name" value="GcvT/YgfZ_C"/>
</dbReference>
<dbReference type="PIRSF" id="PIRSF006487">
    <property type="entry name" value="GcvT"/>
    <property type="match status" value="1"/>
</dbReference>
<gene>
    <name evidence="2" type="ORF">MNBD_GAMMA15-2415</name>
</gene>
<reference evidence="2" key="1">
    <citation type="submission" date="2018-06" db="EMBL/GenBank/DDBJ databases">
        <authorList>
            <person name="Zhirakovskaya E."/>
        </authorList>
    </citation>
    <scope>NUCLEOTIDE SEQUENCE</scope>
</reference>
<dbReference type="SUPFAM" id="SSF103025">
    <property type="entry name" value="Folate-binding domain"/>
    <property type="match status" value="1"/>
</dbReference>
<protein>
    <submittedName>
        <fullName evidence="2">tRNA-modifying protein YgfZ</fullName>
    </submittedName>
</protein>
<feature type="domain" description="GCVT N-terminal" evidence="1">
    <location>
        <begin position="38"/>
        <end position="236"/>
    </location>
</feature>
<evidence type="ECO:0000313" key="2">
    <source>
        <dbReference type="EMBL" id="VAW75953.1"/>
    </source>
</evidence>
<dbReference type="EMBL" id="UOFN01000053">
    <property type="protein sequence ID" value="VAW75953.1"/>
    <property type="molecule type" value="Genomic_DNA"/>
</dbReference>
<dbReference type="Gene3D" id="3.30.70.1400">
    <property type="entry name" value="Aminomethyltransferase beta-barrel domains"/>
    <property type="match status" value="1"/>
</dbReference>